<dbReference type="RefSeq" id="WP_011988547.1">
    <property type="nucleotide sequence ID" value="NC_009705.1"/>
</dbReference>
<evidence type="ECO:0000313" key="3">
    <source>
        <dbReference type="Proteomes" id="UP000002412"/>
    </source>
</evidence>
<protein>
    <submittedName>
        <fullName evidence="2">Putative lipoprotein</fullName>
    </submittedName>
</protein>
<dbReference type="KEGG" id="ypi:YpsIP31758_B0099"/>
<geneLocation type="plasmid" evidence="3">
    <name>plasmid_153kb</name>
</geneLocation>
<dbReference type="EMBL" id="CP000719">
    <property type="protein sequence ID" value="ABS45703.1"/>
    <property type="molecule type" value="Genomic_DNA"/>
</dbReference>
<sequence>MAGRRAVLTGFLALLLSACVTSQKQPDGSTKVRITNNPEVVAETPVGKYLSSVFGSGDNVVASKAVADNSLTSEDLPNQKGNERYLNRKLTYGCLSYMLFTAKSDSHNINAEMNDKCRSRYNSDQHSLKLAGLPYDEKVELISGEYSNKNTVYWDDLSHNVITTLKNNNDFTLSYSTQPAFKLRETSPMAYSEVRVNVYPRSANGTEYGIEVIPSPLAMTFKTDKDHQLFLSDVKRVNAMSVSGLAKIGLGLPINCDVTLSYLDTKDNGASTNSKSDTHRFVTRLKAASQICYY</sequence>
<keyword evidence="1" id="KW-0732">Signal</keyword>
<accession>A0A0U1QTJ4</accession>
<feature type="chain" id="PRO_5006713859" evidence="1">
    <location>
        <begin position="25"/>
        <end position="294"/>
    </location>
</feature>
<reference evidence="2 3" key="1">
    <citation type="journal article" date="2007" name="PLoS Genet.">
        <title>The complete genome sequence of Yersinia pseudotuberculosis IP31758, the causative agent of Far East scarlet-like fever.</title>
        <authorList>
            <person name="Eppinger M."/>
            <person name="Rosovitz M.J."/>
            <person name="Fricke W.F."/>
            <person name="Rasko D.A."/>
            <person name="Kokorina G."/>
            <person name="Fayolle C."/>
            <person name="Lindler L.E."/>
            <person name="Carniel E."/>
            <person name="Ravel J."/>
        </authorList>
    </citation>
    <scope>NUCLEOTIDE SEQUENCE [LARGE SCALE GENOMIC DNA]</scope>
    <source>
        <strain evidence="2 3">IP 31758</strain>
        <plasmid evidence="3">Plasmid plasmid_153kb</plasmid>
    </source>
</reference>
<proteinExistence type="predicted"/>
<dbReference type="HOGENOM" id="CLU_946479_0_0_6"/>
<feature type="signal peptide" evidence="1">
    <location>
        <begin position="1"/>
        <end position="24"/>
    </location>
</feature>
<evidence type="ECO:0000256" key="1">
    <source>
        <dbReference type="SAM" id="SignalP"/>
    </source>
</evidence>
<dbReference type="Proteomes" id="UP000002412">
    <property type="component" value="Plasmid p_153kb"/>
</dbReference>
<dbReference type="PROSITE" id="PS51257">
    <property type="entry name" value="PROKAR_LIPOPROTEIN"/>
    <property type="match status" value="1"/>
</dbReference>
<keyword evidence="2" id="KW-0449">Lipoprotein</keyword>
<organism evidence="2 3">
    <name type="scientific">Yersinia pseudotuberculosis serotype O:1b (strain IP 31758)</name>
    <dbReference type="NCBI Taxonomy" id="349747"/>
    <lineage>
        <taxon>Bacteria</taxon>
        <taxon>Pseudomonadati</taxon>
        <taxon>Pseudomonadota</taxon>
        <taxon>Gammaproteobacteria</taxon>
        <taxon>Enterobacterales</taxon>
        <taxon>Yersiniaceae</taxon>
        <taxon>Yersinia</taxon>
    </lineage>
</organism>
<evidence type="ECO:0000313" key="2">
    <source>
        <dbReference type="EMBL" id="ABS45703.1"/>
    </source>
</evidence>
<keyword evidence="2" id="KW-0614">Plasmid</keyword>
<gene>
    <name evidence="2" type="ordered locus">YpsIP31758_B0099</name>
</gene>
<dbReference type="AlphaFoldDB" id="A0A0U1QTJ4"/>
<name>A0A0U1QTJ4_YERP3</name>